<feature type="region of interest" description="Disordered" evidence="1">
    <location>
        <begin position="1"/>
        <end position="36"/>
    </location>
</feature>
<accession>A0A5R9PHL7</accession>
<evidence type="ECO:0000313" key="3">
    <source>
        <dbReference type="Proteomes" id="UP000308508"/>
    </source>
</evidence>
<gene>
    <name evidence="2" type="ORF">E5S66_06935</name>
</gene>
<reference evidence="2 3" key="1">
    <citation type="submission" date="2019-04" db="EMBL/GenBank/DDBJ databases">
        <authorList>
            <person name="Grouzdev D.S."/>
            <person name="Nazina T.N."/>
        </authorList>
    </citation>
    <scope>NUCLEOTIDE SEQUENCE [LARGE SCALE GENOMIC DNA]</scope>
    <source>
        <strain evidence="2 3">SHC 3-19</strain>
    </source>
</reference>
<keyword evidence="3" id="KW-1185">Reference proteome</keyword>
<evidence type="ECO:0000313" key="2">
    <source>
        <dbReference type="EMBL" id="TLX22238.1"/>
    </source>
</evidence>
<feature type="region of interest" description="Disordered" evidence="1">
    <location>
        <begin position="70"/>
        <end position="92"/>
    </location>
</feature>
<dbReference type="AlphaFoldDB" id="A0A5R9PHL7"/>
<comment type="caution">
    <text evidence="2">The sequence shown here is derived from an EMBL/GenBank/DDBJ whole genome shotgun (WGS) entry which is preliminary data.</text>
</comment>
<dbReference type="RefSeq" id="WP_138348527.1">
    <property type="nucleotide sequence ID" value="NZ_SROY01000002.1"/>
</dbReference>
<organism evidence="2 3">
    <name type="scientific">Thermomonas fusca</name>
    <dbReference type="NCBI Taxonomy" id="215690"/>
    <lineage>
        <taxon>Bacteria</taxon>
        <taxon>Pseudomonadati</taxon>
        <taxon>Pseudomonadota</taxon>
        <taxon>Gammaproteobacteria</taxon>
        <taxon>Lysobacterales</taxon>
        <taxon>Lysobacteraceae</taxon>
        <taxon>Thermomonas</taxon>
    </lineage>
</organism>
<dbReference type="EMBL" id="SROY01000002">
    <property type="protein sequence ID" value="TLX22238.1"/>
    <property type="molecule type" value="Genomic_DNA"/>
</dbReference>
<evidence type="ECO:0000256" key="1">
    <source>
        <dbReference type="SAM" id="MobiDB-lite"/>
    </source>
</evidence>
<protein>
    <submittedName>
        <fullName evidence="2">Uncharacterized protein</fullName>
    </submittedName>
</protein>
<proteinExistence type="predicted"/>
<name>A0A5R9PHL7_9GAMM</name>
<sequence length="92" mass="9969">MPRPRKATESQPQQPLPATKTSHLFQGRKPAERGGALTRERIAEHMDAFRKAGGTIEVLGTTRSLQHIGLPADAQPAPPVVPVAARSRKSTR</sequence>
<dbReference type="Proteomes" id="UP000308508">
    <property type="component" value="Unassembled WGS sequence"/>
</dbReference>